<evidence type="ECO:0000313" key="1">
    <source>
        <dbReference type="EMBL" id="QGH62717.1"/>
    </source>
</evidence>
<dbReference type="AlphaFoldDB" id="A0A5Q2VB08"/>
<dbReference type="InterPro" id="IPR019276">
    <property type="entry name" value="DUF2303"/>
</dbReference>
<protein>
    <submittedName>
        <fullName evidence="1">DUF2303 family protein</fullName>
    </submittedName>
</protein>
<organism evidence="1 2">
    <name type="scientific">Serratia proteamaculans</name>
    <dbReference type="NCBI Taxonomy" id="28151"/>
    <lineage>
        <taxon>Bacteria</taxon>
        <taxon>Pseudomonadati</taxon>
        <taxon>Pseudomonadota</taxon>
        <taxon>Gammaproteobacteria</taxon>
        <taxon>Enterobacterales</taxon>
        <taxon>Yersiniaceae</taxon>
        <taxon>Serratia</taxon>
    </lineage>
</organism>
<dbReference type="Proteomes" id="UP000381260">
    <property type="component" value="Chromosome"/>
</dbReference>
<gene>
    <name evidence="1" type="ORF">GHV41_18650</name>
</gene>
<reference evidence="1 2" key="1">
    <citation type="submission" date="2019-11" db="EMBL/GenBank/DDBJ databases">
        <title>The Phosphoenolpyruvate Phosphotransferase System Regulates Serratia proteamaculans 336X Biofilm Formation and Wheat Roots colonization.</title>
        <authorList>
            <person name="Liu F."/>
        </authorList>
    </citation>
    <scope>NUCLEOTIDE SEQUENCE [LARGE SCALE GENOMIC DNA]</scope>
    <source>
        <strain evidence="1 2">336X</strain>
    </source>
</reference>
<proteinExistence type="predicted"/>
<accession>A0A5Q2VB08</accession>
<evidence type="ECO:0000313" key="2">
    <source>
        <dbReference type="Proteomes" id="UP000381260"/>
    </source>
</evidence>
<dbReference type="RefSeq" id="WP_153859580.1">
    <property type="nucleotide sequence ID" value="NZ_CP045913.1"/>
</dbReference>
<name>A0A5Q2VB08_SERPR</name>
<dbReference type="EMBL" id="CP045913">
    <property type="protein sequence ID" value="QGH62717.1"/>
    <property type="molecule type" value="Genomic_DNA"/>
</dbReference>
<dbReference type="Pfam" id="PF10065">
    <property type="entry name" value="DUF2303"/>
    <property type="match status" value="1"/>
</dbReference>
<sequence length="259" mass="28847">MSEVNSLLAITSAQNVMEVAGNPLVQVPEGYRVQDLEDFQLAPRRIRQRVTLQSADSFIEYCTRFVTPGSTVLADSEACALLAVLDYPSASDLPEWCDHRATYQAKLSKAWKIWQKYDGESLSQEAFAEFLEDRAADIVKPTGGELLEIATKFQVIRKAVFGSAIRLATGEFQFNYSDENDKGTIEVPEIITLGLAPFHNGESYEVQARLRYRLREGRLTFTFKLVNPERVVEDAFNSIVKKVKDGVTGALVLDAAATI</sequence>